<accession>A0AAV8UVM1</accession>
<evidence type="ECO:0000256" key="2">
    <source>
        <dbReference type="ARBA" id="ARBA00023157"/>
    </source>
</evidence>
<keyword evidence="7" id="KW-1185">Reference proteome</keyword>
<feature type="signal peptide" evidence="4">
    <location>
        <begin position="1"/>
        <end position="22"/>
    </location>
</feature>
<dbReference type="PROSITE" id="PS51257">
    <property type="entry name" value="PROKAR_LIPOPROTEIN"/>
    <property type="match status" value="1"/>
</dbReference>
<dbReference type="PANTHER" id="PTHR24276:SF98">
    <property type="entry name" value="FI18310P1-RELATED"/>
    <property type="match status" value="1"/>
</dbReference>
<dbReference type="SUPFAM" id="SSF50494">
    <property type="entry name" value="Trypsin-like serine proteases"/>
    <property type="match status" value="1"/>
</dbReference>
<dbReference type="InterPro" id="IPR001254">
    <property type="entry name" value="Trypsin_dom"/>
</dbReference>
<evidence type="ECO:0000256" key="3">
    <source>
        <dbReference type="SAM" id="MobiDB-lite"/>
    </source>
</evidence>
<organism evidence="6 7">
    <name type="scientific">Rhodosorus marinus</name>
    <dbReference type="NCBI Taxonomy" id="101924"/>
    <lineage>
        <taxon>Eukaryota</taxon>
        <taxon>Rhodophyta</taxon>
        <taxon>Stylonematophyceae</taxon>
        <taxon>Stylonematales</taxon>
        <taxon>Stylonemataceae</taxon>
        <taxon>Rhodosorus</taxon>
    </lineage>
</organism>
<dbReference type="InterPro" id="IPR009003">
    <property type="entry name" value="Peptidase_S1_PA"/>
</dbReference>
<dbReference type="PROSITE" id="PS50240">
    <property type="entry name" value="TRYPSIN_DOM"/>
    <property type="match status" value="1"/>
</dbReference>
<dbReference type="InterPro" id="IPR001314">
    <property type="entry name" value="Peptidase_S1A"/>
</dbReference>
<dbReference type="Gene3D" id="2.40.10.10">
    <property type="entry name" value="Trypsin-like serine proteases"/>
    <property type="match status" value="1"/>
</dbReference>
<feature type="domain" description="Peptidase S1" evidence="5">
    <location>
        <begin position="34"/>
        <end position="277"/>
    </location>
</feature>
<protein>
    <recommendedName>
        <fullName evidence="5">Peptidase S1 domain-containing protein</fullName>
    </recommendedName>
</protein>
<feature type="region of interest" description="Disordered" evidence="3">
    <location>
        <begin position="284"/>
        <end position="320"/>
    </location>
</feature>
<feature type="chain" id="PRO_5043989850" description="Peptidase S1 domain-containing protein" evidence="4">
    <location>
        <begin position="23"/>
        <end position="592"/>
    </location>
</feature>
<keyword evidence="4" id="KW-0732">Signal</keyword>
<evidence type="ECO:0000256" key="1">
    <source>
        <dbReference type="ARBA" id="ARBA00007664"/>
    </source>
</evidence>
<evidence type="ECO:0000259" key="5">
    <source>
        <dbReference type="PROSITE" id="PS50240"/>
    </source>
</evidence>
<dbReference type="InterPro" id="IPR043504">
    <property type="entry name" value="Peptidase_S1_PA_chymotrypsin"/>
</dbReference>
<proteinExistence type="inferred from homology"/>
<dbReference type="GO" id="GO:0006508">
    <property type="term" value="P:proteolysis"/>
    <property type="evidence" value="ECO:0007669"/>
    <property type="project" value="InterPro"/>
</dbReference>
<dbReference type="Pfam" id="PF00089">
    <property type="entry name" value="Trypsin"/>
    <property type="match status" value="1"/>
</dbReference>
<dbReference type="InterPro" id="IPR050430">
    <property type="entry name" value="Peptidase_S1"/>
</dbReference>
<comment type="caution">
    <text evidence="6">The sequence shown here is derived from an EMBL/GenBank/DDBJ whole genome shotgun (WGS) entry which is preliminary data.</text>
</comment>
<dbReference type="InterPro" id="IPR033116">
    <property type="entry name" value="TRYPSIN_SER"/>
</dbReference>
<feature type="compositionally biased region" description="Basic and acidic residues" evidence="3">
    <location>
        <begin position="299"/>
        <end position="308"/>
    </location>
</feature>
<evidence type="ECO:0000313" key="6">
    <source>
        <dbReference type="EMBL" id="KAJ8905168.1"/>
    </source>
</evidence>
<sequence length="592" mass="63645">MRRLLQLWFVALVACGMQFSSAKVLKRLGSSARLINGDLVKSWRQAPYMASLFVEEYGSDSLLCSGAFVDTDVVATAAHCVSNLDASAKVKVCAGTVLADPKSPGCREAADIRMPHGWSLFTHGDGYDLALIKLKSPMSSTIVKPISVSFDTIPSGTVADAIGFGDYTPYVEYDWKMRVVDTKIVTSSKCKVTKKISVDTSKFICADGNYDGSEGSACYGDSGGPLVIRGGKAEDDVLVGILSFGITVGGYCRTDMEAGFTKLSDPSHKQFLTDASQELGCSLSVVQGGSGESPGPDPKATDDPKKPVETSNPEPISSGDKASGYVDFAFGKKGSLCKTTKLRNGAAFRDLQLTQQHILSEEKDVRTVAWLGAVGADGEVEICVALVGTEEWDGVVRVWYTRTQGLFRICRRSMSKDECARRVKSKSLAFGAGRVCSRHFSPPMSRNWKRPSFDEVAVFTTANVASQPASSFLSVKPKSLKRIASVCVVSATPKEEDTRRRRVSTLVVNPGGPFSSERVRMVVKPDRISCQSVSDQSVPSSTSGIMVGLISKTVADSFGTWIRIRKGQVQVCIGAISDLAVKTPIVANVMRF</sequence>
<reference evidence="6 7" key="1">
    <citation type="journal article" date="2023" name="Nat. Commun.">
        <title>Origin of minicircular mitochondrial genomes in red algae.</title>
        <authorList>
            <person name="Lee Y."/>
            <person name="Cho C.H."/>
            <person name="Lee Y.M."/>
            <person name="Park S.I."/>
            <person name="Yang J.H."/>
            <person name="West J.A."/>
            <person name="Bhattacharya D."/>
            <person name="Yoon H.S."/>
        </authorList>
    </citation>
    <scope>NUCLEOTIDE SEQUENCE [LARGE SCALE GENOMIC DNA]</scope>
    <source>
        <strain evidence="6 7">CCMP1338</strain>
        <tissue evidence="6">Whole cell</tissue>
    </source>
</reference>
<keyword evidence="2" id="KW-1015">Disulfide bond</keyword>
<comment type="similarity">
    <text evidence="1">Belongs to the peptidase S1 family.</text>
</comment>
<gene>
    <name evidence="6" type="ORF">NDN08_001677</name>
</gene>
<dbReference type="PROSITE" id="PS00135">
    <property type="entry name" value="TRYPSIN_SER"/>
    <property type="match status" value="1"/>
</dbReference>
<dbReference type="PRINTS" id="PR00722">
    <property type="entry name" value="CHYMOTRYPSIN"/>
</dbReference>
<dbReference type="PANTHER" id="PTHR24276">
    <property type="entry name" value="POLYSERASE-RELATED"/>
    <property type="match status" value="1"/>
</dbReference>
<dbReference type="Proteomes" id="UP001157974">
    <property type="component" value="Unassembled WGS sequence"/>
</dbReference>
<evidence type="ECO:0000256" key="4">
    <source>
        <dbReference type="SAM" id="SignalP"/>
    </source>
</evidence>
<dbReference type="GO" id="GO:0004252">
    <property type="term" value="F:serine-type endopeptidase activity"/>
    <property type="evidence" value="ECO:0007669"/>
    <property type="project" value="InterPro"/>
</dbReference>
<name>A0AAV8UVM1_9RHOD</name>
<dbReference type="SMART" id="SM00020">
    <property type="entry name" value="Tryp_SPc"/>
    <property type="match status" value="1"/>
</dbReference>
<dbReference type="EMBL" id="JAMWBK010000005">
    <property type="protein sequence ID" value="KAJ8905168.1"/>
    <property type="molecule type" value="Genomic_DNA"/>
</dbReference>
<dbReference type="AlphaFoldDB" id="A0AAV8UVM1"/>
<evidence type="ECO:0000313" key="7">
    <source>
        <dbReference type="Proteomes" id="UP001157974"/>
    </source>
</evidence>